<dbReference type="InterPro" id="IPR051258">
    <property type="entry name" value="Diverse_Substrate_Transporter"/>
</dbReference>
<sequence>MTRQRQADLLLIAATVIAACGWIFSREAIAGMPVFAFLGLRFLFAALLLLPFCRGLRVERQQWPRMIISGLWFALNLCLWIYSVSTTPSLGEGAFIMSLSMLFVPLTAWVMMKARPARAYWECLPIAVVGLGLLSLHMPIAFHPSQGWFLLTALVQSIWFCYTSKSAREVPLIPLTTVQLGITGIVGLGISAAVESWTQPFTLPTFGWLLASIVIATSLRFGLQMKGQKYAAVASAAIIMVLEPLLTVIAAALWYGEQLPLQKIIGGLLILVAQLWFRWRMLKPLR</sequence>
<dbReference type="PATRIC" id="fig|1006551.4.peg.1247"/>
<evidence type="ECO:0000256" key="6">
    <source>
        <dbReference type="SAM" id="Phobius"/>
    </source>
</evidence>
<evidence type="ECO:0000256" key="1">
    <source>
        <dbReference type="ARBA" id="ARBA00004651"/>
    </source>
</evidence>
<organism evidence="8 9">
    <name type="scientific">Klebsiella michiganensis (strain ATCC 8724 / DSM 4798 / JCM 20051 / NBRC 3318 / NRRL B-199 / KCTC 1686 / BUCSAV 143 / CCM 1901)</name>
    <dbReference type="NCBI Taxonomy" id="1006551"/>
    <lineage>
        <taxon>Bacteria</taxon>
        <taxon>Pseudomonadati</taxon>
        <taxon>Pseudomonadota</taxon>
        <taxon>Gammaproteobacteria</taxon>
        <taxon>Enterobacterales</taxon>
        <taxon>Enterobacteriaceae</taxon>
        <taxon>Klebsiella/Raoultella group</taxon>
        <taxon>Klebsiella</taxon>
    </lineage>
</organism>
<protein>
    <recommendedName>
        <fullName evidence="7">EamA domain-containing protein</fullName>
    </recommendedName>
</protein>
<keyword evidence="4 6" id="KW-1133">Transmembrane helix</keyword>
<evidence type="ECO:0000256" key="3">
    <source>
        <dbReference type="ARBA" id="ARBA00022692"/>
    </source>
</evidence>
<keyword evidence="3 6" id="KW-0812">Transmembrane</keyword>
<dbReference type="KEGG" id="kox:KOX_06225"/>
<gene>
    <name evidence="8" type="ordered locus">KOX_06225</name>
</gene>
<evidence type="ECO:0000256" key="2">
    <source>
        <dbReference type="ARBA" id="ARBA00022475"/>
    </source>
</evidence>
<dbReference type="EMBL" id="CP003218">
    <property type="protein sequence ID" value="AEX02977.1"/>
    <property type="molecule type" value="Genomic_DNA"/>
</dbReference>
<evidence type="ECO:0000256" key="5">
    <source>
        <dbReference type="ARBA" id="ARBA00023136"/>
    </source>
</evidence>
<evidence type="ECO:0000313" key="8">
    <source>
        <dbReference type="EMBL" id="AEX02977.1"/>
    </source>
</evidence>
<reference evidence="8 9" key="1">
    <citation type="journal article" date="2012" name="J. Bacteriol.">
        <title>Complete genome sequence of Klebsiella oxytoca KCTC 1686, used in production of 2,3-butanediol.</title>
        <authorList>
            <person name="Shin S.H."/>
            <person name="Kim S."/>
            <person name="Kim J.Y."/>
            <person name="Lee S."/>
            <person name="Um Y."/>
            <person name="Oh M.K."/>
            <person name="Kim Y.R."/>
            <person name="Lee J."/>
            <person name="Yang K.S."/>
        </authorList>
    </citation>
    <scope>NUCLEOTIDE SEQUENCE [LARGE SCALE GENOMIC DNA]</scope>
    <source>
        <strain evidence="9">ATCC 8724 / DSM 4798 / JCM 20051 / NBRC 3318 / NRRL B-199 / KCTC 1686</strain>
    </source>
</reference>
<dbReference type="HOGENOM" id="CLU_033863_21_3_6"/>
<evidence type="ECO:0000313" key="9">
    <source>
        <dbReference type="Proteomes" id="UP000007843"/>
    </source>
</evidence>
<dbReference type="PROSITE" id="PS51257">
    <property type="entry name" value="PROKAR_LIPOPROTEIN"/>
    <property type="match status" value="1"/>
</dbReference>
<feature type="domain" description="EamA" evidence="7">
    <location>
        <begin position="148"/>
        <end position="273"/>
    </location>
</feature>
<dbReference type="RefSeq" id="WP_014227285.1">
    <property type="nucleotide sequence ID" value="NC_016612.1"/>
</dbReference>
<dbReference type="AlphaFoldDB" id="A0A0H3H5S4"/>
<evidence type="ECO:0000256" key="4">
    <source>
        <dbReference type="ARBA" id="ARBA00022989"/>
    </source>
</evidence>
<accession>A0A0H3H5S4</accession>
<keyword evidence="2" id="KW-1003">Cell membrane</keyword>
<feature type="domain" description="EamA" evidence="7">
    <location>
        <begin position="7"/>
        <end position="135"/>
    </location>
</feature>
<dbReference type="GO" id="GO:0005886">
    <property type="term" value="C:plasma membrane"/>
    <property type="evidence" value="ECO:0007669"/>
    <property type="project" value="UniProtKB-SubCell"/>
</dbReference>
<feature type="transmembrane region" description="Helical" evidence="6">
    <location>
        <begin position="30"/>
        <end position="51"/>
    </location>
</feature>
<feature type="transmembrane region" description="Helical" evidence="6">
    <location>
        <begin position="230"/>
        <end position="255"/>
    </location>
</feature>
<dbReference type="InterPro" id="IPR000620">
    <property type="entry name" value="EamA_dom"/>
</dbReference>
<name>A0A0H3H5S4_KLEM8</name>
<feature type="transmembrane region" description="Helical" evidence="6">
    <location>
        <begin position="63"/>
        <end position="82"/>
    </location>
</feature>
<evidence type="ECO:0000259" key="7">
    <source>
        <dbReference type="Pfam" id="PF00892"/>
    </source>
</evidence>
<proteinExistence type="predicted"/>
<dbReference type="InterPro" id="IPR037185">
    <property type="entry name" value="EmrE-like"/>
</dbReference>
<feature type="transmembrane region" description="Helical" evidence="6">
    <location>
        <begin position="146"/>
        <end position="163"/>
    </location>
</feature>
<dbReference type="SUPFAM" id="SSF103481">
    <property type="entry name" value="Multidrug resistance efflux transporter EmrE"/>
    <property type="match status" value="2"/>
</dbReference>
<feature type="transmembrane region" description="Helical" evidence="6">
    <location>
        <begin position="261"/>
        <end position="279"/>
    </location>
</feature>
<dbReference type="PANTHER" id="PTHR42920">
    <property type="entry name" value="OS03G0707200 PROTEIN-RELATED"/>
    <property type="match status" value="1"/>
</dbReference>
<dbReference type="PANTHER" id="PTHR42920:SF5">
    <property type="entry name" value="EAMA DOMAIN-CONTAINING PROTEIN"/>
    <property type="match status" value="1"/>
</dbReference>
<dbReference type="Pfam" id="PF00892">
    <property type="entry name" value="EamA"/>
    <property type="match status" value="2"/>
</dbReference>
<dbReference type="Proteomes" id="UP000007843">
    <property type="component" value="Chromosome"/>
</dbReference>
<feature type="transmembrane region" description="Helical" evidence="6">
    <location>
        <begin position="7"/>
        <end position="24"/>
    </location>
</feature>
<comment type="subcellular location">
    <subcellularLocation>
        <location evidence="1">Cell membrane</location>
        <topology evidence="1">Multi-pass membrane protein</topology>
    </subcellularLocation>
</comment>
<feature type="transmembrane region" description="Helical" evidence="6">
    <location>
        <begin position="119"/>
        <end position="140"/>
    </location>
</feature>
<feature type="transmembrane region" description="Helical" evidence="6">
    <location>
        <begin position="206"/>
        <end position="223"/>
    </location>
</feature>
<feature type="transmembrane region" description="Helical" evidence="6">
    <location>
        <begin position="175"/>
        <end position="194"/>
    </location>
</feature>
<keyword evidence="5 6" id="KW-0472">Membrane</keyword>
<feature type="transmembrane region" description="Helical" evidence="6">
    <location>
        <begin position="94"/>
        <end position="112"/>
    </location>
</feature>